<evidence type="ECO:0000313" key="2">
    <source>
        <dbReference type="Proteomes" id="UP000249057"/>
    </source>
</evidence>
<protein>
    <submittedName>
        <fullName evidence="1">Uncharacterized protein</fullName>
    </submittedName>
</protein>
<organism evidence="1 2">
    <name type="scientific">Aspergillus brunneoviolaceus CBS 621.78</name>
    <dbReference type="NCBI Taxonomy" id="1450534"/>
    <lineage>
        <taxon>Eukaryota</taxon>
        <taxon>Fungi</taxon>
        <taxon>Dikarya</taxon>
        <taxon>Ascomycota</taxon>
        <taxon>Pezizomycotina</taxon>
        <taxon>Eurotiomycetes</taxon>
        <taxon>Eurotiomycetidae</taxon>
        <taxon>Eurotiales</taxon>
        <taxon>Aspergillaceae</taxon>
        <taxon>Aspergillus</taxon>
        <taxon>Aspergillus subgen. Circumdati</taxon>
    </lineage>
</organism>
<sequence>MAWSHSCLSLRTPRHRPVQSYSQNPPISLTTAFKSTGMHHPPYFVPYLPRSPDLAQVVIGYSVQHNR</sequence>
<proteinExistence type="predicted"/>
<dbReference type="Proteomes" id="UP000249057">
    <property type="component" value="Unassembled WGS sequence"/>
</dbReference>
<gene>
    <name evidence="1" type="ORF">BO95DRAFT_440115</name>
</gene>
<accession>A0ACD1GHR1</accession>
<reference evidence="1" key="1">
    <citation type="submission" date="2018-02" db="EMBL/GenBank/DDBJ databases">
        <title>The genomes of Aspergillus section Nigri reveals drivers in fungal speciation.</title>
        <authorList>
            <consortium name="DOE Joint Genome Institute"/>
            <person name="Vesth T.C."/>
            <person name="Nybo J."/>
            <person name="Theobald S."/>
            <person name="Brandl J."/>
            <person name="Frisvad J.C."/>
            <person name="Nielsen K.F."/>
            <person name="Lyhne E.K."/>
            <person name="Kogle M.E."/>
            <person name="Kuo A."/>
            <person name="Riley R."/>
            <person name="Clum A."/>
            <person name="Nolan M."/>
            <person name="Lipzen A."/>
            <person name="Salamov A."/>
            <person name="Henrissat B."/>
            <person name="Wiebenga A."/>
            <person name="De vries R.P."/>
            <person name="Grigoriev I.V."/>
            <person name="Mortensen U.H."/>
            <person name="Andersen M.R."/>
            <person name="Baker S.E."/>
        </authorList>
    </citation>
    <scope>NUCLEOTIDE SEQUENCE</scope>
    <source>
        <strain evidence="1">CBS 621.78</strain>
    </source>
</reference>
<dbReference type="EMBL" id="KZ825322">
    <property type="protein sequence ID" value="RAH48631.1"/>
    <property type="molecule type" value="Genomic_DNA"/>
</dbReference>
<evidence type="ECO:0000313" key="1">
    <source>
        <dbReference type="EMBL" id="RAH48631.1"/>
    </source>
</evidence>
<name>A0ACD1GHR1_9EURO</name>
<keyword evidence="2" id="KW-1185">Reference proteome</keyword>